<dbReference type="GeneID" id="110385405"/>
<reference evidence="3" key="1">
    <citation type="journal article" date="2008" name="Insect Biochem. Mol. Biol.">
        <title>The genome of a lepidopteran model insect, the silkworm Bombyx mori.</title>
        <authorList>
            <consortium name="International Silkworm Genome Consortium"/>
        </authorList>
    </citation>
    <scope>NUCLEOTIDE SEQUENCE [LARGE SCALE GENOMIC DNA]</scope>
    <source>
        <strain evidence="3">p50T</strain>
    </source>
</reference>
<reference evidence="2" key="2">
    <citation type="submission" date="2022-06" db="UniProtKB">
        <authorList>
            <consortium name="EnsemblMetazoa"/>
        </authorList>
    </citation>
    <scope>IDENTIFICATION</scope>
    <source>
        <strain evidence="2">p50T (Dazao)</strain>
    </source>
</reference>
<dbReference type="EnsemblMetazoa" id="XM_021348704.2">
    <property type="protein sequence ID" value="XP_021204379.1"/>
    <property type="gene ID" value="LOC110385405"/>
</dbReference>
<dbReference type="Proteomes" id="UP000005204">
    <property type="component" value="Unassembled WGS sequence"/>
</dbReference>
<dbReference type="RefSeq" id="XP_021204379.1">
    <property type="nucleotide sequence ID" value="XM_021348704.3"/>
</dbReference>
<keyword evidence="3" id="KW-1185">Reference proteome</keyword>
<evidence type="ECO:0000313" key="2">
    <source>
        <dbReference type="EnsemblMetazoa" id="XP_021204379.1"/>
    </source>
</evidence>
<feature type="chain" id="PRO_5035816687" evidence="1">
    <location>
        <begin position="21"/>
        <end position="146"/>
    </location>
</feature>
<protein>
    <submittedName>
        <fullName evidence="2">Uncharacterized protein</fullName>
    </submittedName>
</protein>
<name>A0A8R2DLX7_BOMMO</name>
<keyword evidence="1" id="KW-0732">Signal</keyword>
<sequence>MEDRVLKGFVLICVFGSVVCDLEDFFGNFPVDVKNEFISAWDSLIDAIKQPVRIKRLGSDGKHKTWAIPATTASTTTVLKTITTEPSITKLAIPILPVPRWSFLERWRGMEVPRIPGFVKARHFTGPQQYKPSLTDEDNFGVLMFI</sequence>
<dbReference type="OMA" id="NEFISAW"/>
<evidence type="ECO:0000256" key="1">
    <source>
        <dbReference type="SAM" id="SignalP"/>
    </source>
</evidence>
<organism evidence="2 3">
    <name type="scientific">Bombyx mori</name>
    <name type="common">Silk moth</name>
    <dbReference type="NCBI Taxonomy" id="7091"/>
    <lineage>
        <taxon>Eukaryota</taxon>
        <taxon>Metazoa</taxon>
        <taxon>Ecdysozoa</taxon>
        <taxon>Arthropoda</taxon>
        <taxon>Hexapoda</taxon>
        <taxon>Insecta</taxon>
        <taxon>Pterygota</taxon>
        <taxon>Neoptera</taxon>
        <taxon>Endopterygota</taxon>
        <taxon>Lepidoptera</taxon>
        <taxon>Glossata</taxon>
        <taxon>Ditrysia</taxon>
        <taxon>Bombycoidea</taxon>
        <taxon>Bombycidae</taxon>
        <taxon>Bombycinae</taxon>
        <taxon>Bombyx</taxon>
    </lineage>
</organism>
<proteinExistence type="predicted"/>
<dbReference type="AlphaFoldDB" id="A0A8R2DLX7"/>
<accession>A0A8R2DLX7</accession>
<dbReference type="KEGG" id="bmor:110385405"/>
<evidence type="ECO:0000313" key="3">
    <source>
        <dbReference type="Proteomes" id="UP000005204"/>
    </source>
</evidence>
<feature type="signal peptide" evidence="1">
    <location>
        <begin position="1"/>
        <end position="20"/>
    </location>
</feature>